<dbReference type="OrthoDB" id="10631444at2759"/>
<proteinExistence type="predicted"/>
<dbReference type="EMBL" id="UZAF01016359">
    <property type="protein sequence ID" value="VDO26419.1"/>
    <property type="molecule type" value="Genomic_DNA"/>
</dbReference>
<dbReference type="PROSITE" id="PS00141">
    <property type="entry name" value="ASP_PROTEASE"/>
    <property type="match status" value="1"/>
</dbReference>
<evidence type="ECO:0000313" key="2">
    <source>
        <dbReference type="Proteomes" id="UP000268014"/>
    </source>
</evidence>
<dbReference type="AlphaFoldDB" id="A0A0N4W6B6"/>
<dbReference type="GO" id="GO:0004190">
    <property type="term" value="F:aspartic-type endopeptidase activity"/>
    <property type="evidence" value="ECO:0007669"/>
    <property type="project" value="InterPro"/>
</dbReference>
<gene>
    <name evidence="1" type="ORF">HPLM_LOCUS5573</name>
</gene>
<reference evidence="1 2" key="2">
    <citation type="submission" date="2018-11" db="EMBL/GenBank/DDBJ databases">
        <authorList>
            <consortium name="Pathogen Informatics"/>
        </authorList>
    </citation>
    <scope>NUCLEOTIDE SEQUENCE [LARGE SCALE GENOMIC DNA]</scope>
    <source>
        <strain evidence="1 2">MHpl1</strain>
    </source>
</reference>
<dbReference type="InterPro" id="IPR001969">
    <property type="entry name" value="Aspartic_peptidase_AS"/>
</dbReference>
<accession>A0A0N4W6B6</accession>
<evidence type="ECO:0000313" key="1">
    <source>
        <dbReference type="EMBL" id="VDO26419.1"/>
    </source>
</evidence>
<reference evidence="3" key="1">
    <citation type="submission" date="2017-02" db="UniProtKB">
        <authorList>
            <consortium name="WormBaseParasite"/>
        </authorList>
    </citation>
    <scope>IDENTIFICATION</scope>
</reference>
<evidence type="ECO:0000313" key="3">
    <source>
        <dbReference type="WBParaSite" id="HPLM_0000558101-mRNA-1"/>
    </source>
</evidence>
<organism evidence="3">
    <name type="scientific">Haemonchus placei</name>
    <name type="common">Barber's pole worm</name>
    <dbReference type="NCBI Taxonomy" id="6290"/>
    <lineage>
        <taxon>Eukaryota</taxon>
        <taxon>Metazoa</taxon>
        <taxon>Ecdysozoa</taxon>
        <taxon>Nematoda</taxon>
        <taxon>Chromadorea</taxon>
        <taxon>Rhabditida</taxon>
        <taxon>Rhabditina</taxon>
        <taxon>Rhabditomorpha</taxon>
        <taxon>Strongyloidea</taxon>
        <taxon>Trichostrongylidae</taxon>
        <taxon>Haemonchus</taxon>
    </lineage>
</organism>
<sequence>MSGCVRCDGAKHYLSLCLKRLQEVKETSAGACQQRSSNTVPLSKRGRRKIRKTLNKSKAQLTKSAEPEEVLQAETQNYGDALNDGELSRYFVSGWARIVDAKTGELQMVQILLDTGTDRSFIQKKGWKKADKLELPLANAIELSVHISEQRLPGGISMMSSP</sequence>
<dbReference type="GO" id="GO:0006508">
    <property type="term" value="P:proteolysis"/>
    <property type="evidence" value="ECO:0007669"/>
    <property type="project" value="InterPro"/>
</dbReference>
<keyword evidence="2" id="KW-1185">Reference proteome</keyword>
<protein>
    <submittedName>
        <fullName evidence="3">Peptidase A2 domain-containing protein</fullName>
    </submittedName>
</protein>
<name>A0A0N4W6B6_HAEPC</name>
<dbReference type="WBParaSite" id="HPLM_0000558101-mRNA-1">
    <property type="protein sequence ID" value="HPLM_0000558101-mRNA-1"/>
    <property type="gene ID" value="HPLM_0000558101"/>
</dbReference>
<dbReference type="Proteomes" id="UP000268014">
    <property type="component" value="Unassembled WGS sequence"/>
</dbReference>